<organism evidence="2 7">
    <name type="scientific">Bacteroides thetaiotaomicron</name>
    <dbReference type="NCBI Taxonomy" id="818"/>
    <lineage>
        <taxon>Bacteria</taxon>
        <taxon>Pseudomonadati</taxon>
        <taxon>Bacteroidota</taxon>
        <taxon>Bacteroidia</taxon>
        <taxon>Bacteroidales</taxon>
        <taxon>Bacteroidaceae</taxon>
        <taxon>Bacteroides</taxon>
    </lineage>
</organism>
<evidence type="ECO:0000313" key="3">
    <source>
        <dbReference type="EMBL" id="KAB4482915.1"/>
    </source>
</evidence>
<gene>
    <name evidence="4" type="ORF">DW011_23915</name>
    <name evidence="3" type="ORF">GAN91_09880</name>
    <name evidence="2" type="ORF">GAN93_16155</name>
</gene>
<evidence type="ECO:0000313" key="5">
    <source>
        <dbReference type="Proteomes" id="UP000283616"/>
    </source>
</evidence>
<keyword evidence="1" id="KW-0472">Membrane</keyword>
<dbReference type="Proteomes" id="UP000436858">
    <property type="component" value="Unassembled WGS sequence"/>
</dbReference>
<dbReference type="AlphaFoldDB" id="A0A139K6W7"/>
<sequence>MFNTYIQEIGMRTITLMQYVFSIILLVIIFLVMDYFWKGDEFSWMYEFAKGGIGGTIICLLNRHLFLRHPNPKQKKI</sequence>
<dbReference type="EMBL" id="WCRY01000008">
    <property type="protein sequence ID" value="KAB4482915.1"/>
    <property type="molecule type" value="Genomic_DNA"/>
</dbReference>
<dbReference type="Proteomes" id="UP000283616">
    <property type="component" value="Unassembled WGS sequence"/>
</dbReference>
<feature type="transmembrane region" description="Helical" evidence="1">
    <location>
        <begin position="48"/>
        <end position="66"/>
    </location>
</feature>
<name>A0A139K6W7_BACT4</name>
<reference evidence="6 7" key="2">
    <citation type="journal article" date="2019" name="Nat. Med.">
        <title>A library of human gut bacterial isolates paired with longitudinal multiomics data enables mechanistic microbiome research.</title>
        <authorList>
            <person name="Poyet M."/>
            <person name="Groussin M."/>
            <person name="Gibbons S.M."/>
            <person name="Avila-Pacheco J."/>
            <person name="Jiang X."/>
            <person name="Kearney S.M."/>
            <person name="Perrotta A.R."/>
            <person name="Berdy B."/>
            <person name="Zhao S."/>
            <person name="Lieberman T.D."/>
            <person name="Swanson P.K."/>
            <person name="Smith M."/>
            <person name="Roesemann S."/>
            <person name="Alexander J.E."/>
            <person name="Rich S.A."/>
            <person name="Livny J."/>
            <person name="Vlamakis H."/>
            <person name="Clish C."/>
            <person name="Bullock K."/>
            <person name="Deik A."/>
            <person name="Scott J."/>
            <person name="Pierce K.A."/>
            <person name="Xavier R.J."/>
            <person name="Alm E.J."/>
        </authorList>
    </citation>
    <scope>NUCLEOTIDE SEQUENCE [LARGE SCALE GENOMIC DNA]</scope>
    <source>
        <strain evidence="3 6">BIOML-A162</strain>
        <strain evidence="2 7">BIOML-A165</strain>
    </source>
</reference>
<dbReference type="Proteomes" id="UP000460317">
    <property type="component" value="Unassembled WGS sequence"/>
</dbReference>
<comment type="caution">
    <text evidence="2">The sequence shown here is derived from an EMBL/GenBank/DDBJ whole genome shotgun (WGS) entry which is preliminary data.</text>
</comment>
<keyword evidence="1" id="KW-0812">Transmembrane</keyword>
<proteinExistence type="predicted"/>
<evidence type="ECO:0000313" key="2">
    <source>
        <dbReference type="EMBL" id="KAB4450482.1"/>
    </source>
</evidence>
<dbReference type="EMBL" id="QROV01000044">
    <property type="protein sequence ID" value="RHL52845.1"/>
    <property type="molecule type" value="Genomic_DNA"/>
</dbReference>
<evidence type="ECO:0000313" key="6">
    <source>
        <dbReference type="Proteomes" id="UP000436858"/>
    </source>
</evidence>
<protein>
    <submittedName>
        <fullName evidence="2">Uncharacterized protein</fullName>
    </submittedName>
</protein>
<evidence type="ECO:0000256" key="1">
    <source>
        <dbReference type="SAM" id="Phobius"/>
    </source>
</evidence>
<evidence type="ECO:0000313" key="7">
    <source>
        <dbReference type="Proteomes" id="UP000460317"/>
    </source>
</evidence>
<dbReference type="EMBL" id="WCSB01000015">
    <property type="protein sequence ID" value="KAB4450482.1"/>
    <property type="molecule type" value="Genomic_DNA"/>
</dbReference>
<evidence type="ECO:0000313" key="4">
    <source>
        <dbReference type="EMBL" id="RHL52845.1"/>
    </source>
</evidence>
<feature type="transmembrane region" description="Helical" evidence="1">
    <location>
        <begin position="16"/>
        <end position="36"/>
    </location>
</feature>
<keyword evidence="1" id="KW-1133">Transmembrane helix</keyword>
<reference evidence="4 5" key="1">
    <citation type="submission" date="2018-08" db="EMBL/GenBank/DDBJ databases">
        <title>A genome reference for cultivated species of the human gut microbiota.</title>
        <authorList>
            <person name="Zou Y."/>
            <person name="Xue W."/>
            <person name="Luo G."/>
        </authorList>
    </citation>
    <scope>NUCLEOTIDE SEQUENCE [LARGE SCALE GENOMIC DNA]</scope>
    <source>
        <strain evidence="4 5">AF37-12</strain>
    </source>
</reference>
<accession>A0A139K6W7</accession>